<proteinExistence type="predicted"/>
<evidence type="ECO:0000313" key="1">
    <source>
        <dbReference type="EMBL" id="QRR01259.1"/>
    </source>
</evidence>
<keyword evidence="2" id="KW-1185">Reference proteome</keyword>
<organism evidence="1 2">
    <name type="scientific">Dyadobacter sandarakinus</name>
    <dbReference type="NCBI Taxonomy" id="2747268"/>
    <lineage>
        <taxon>Bacteria</taxon>
        <taxon>Pseudomonadati</taxon>
        <taxon>Bacteroidota</taxon>
        <taxon>Cytophagia</taxon>
        <taxon>Cytophagales</taxon>
        <taxon>Spirosomataceae</taxon>
        <taxon>Dyadobacter</taxon>
    </lineage>
</organism>
<dbReference type="EMBL" id="CP056775">
    <property type="protein sequence ID" value="QRR01259.1"/>
    <property type="molecule type" value="Genomic_DNA"/>
</dbReference>
<sequence>MPACYSGKIRYPGSRLAAAFPFVKCTKKAARSHKDKRAAFFVTAEFLNFYDPGVEYCSAS</sequence>
<gene>
    <name evidence="1" type="ORF">HWI92_10255</name>
</gene>
<name>A0ABX7I5W1_9BACT</name>
<accession>A0ABX7I5W1</accession>
<dbReference type="RefSeq" id="WP_204663392.1">
    <property type="nucleotide sequence ID" value="NZ_CP056775.1"/>
</dbReference>
<reference evidence="1 2" key="1">
    <citation type="submission" date="2020-06" db="EMBL/GenBank/DDBJ databases">
        <title>Dyadobacter sandarakinus sp. nov., isolated from the soil of the Arctic Yellow River Station.</title>
        <authorList>
            <person name="Zhang Y."/>
            <person name="Peng F."/>
        </authorList>
    </citation>
    <scope>NUCLEOTIDE SEQUENCE [LARGE SCALE GENOMIC DNA]</scope>
    <source>
        <strain evidence="1 2">Q3-56</strain>
    </source>
</reference>
<dbReference type="Proteomes" id="UP000612680">
    <property type="component" value="Chromosome"/>
</dbReference>
<evidence type="ECO:0000313" key="2">
    <source>
        <dbReference type="Proteomes" id="UP000612680"/>
    </source>
</evidence>
<protein>
    <submittedName>
        <fullName evidence="1">Uncharacterized protein</fullName>
    </submittedName>
</protein>